<reference evidence="2 3" key="1">
    <citation type="submission" date="2021-03" db="EMBL/GenBank/DDBJ databases">
        <title>Genomic Encyclopedia of Type Strains, Phase IV (KMG-IV): sequencing the most valuable type-strain genomes for metagenomic binning, comparative biology and taxonomic classification.</title>
        <authorList>
            <person name="Goeker M."/>
        </authorList>
    </citation>
    <scope>NUCLEOTIDE SEQUENCE [LARGE SCALE GENOMIC DNA]</scope>
    <source>
        <strain evidence="2 3">DSM 26806</strain>
    </source>
</reference>
<dbReference type="SUPFAM" id="SSF55729">
    <property type="entry name" value="Acyl-CoA N-acyltransferases (Nat)"/>
    <property type="match status" value="1"/>
</dbReference>
<organism evidence="2 3">
    <name type="scientific">Paenibacillus shirakamiensis</name>
    <dbReference type="NCBI Taxonomy" id="1265935"/>
    <lineage>
        <taxon>Bacteria</taxon>
        <taxon>Bacillati</taxon>
        <taxon>Bacillota</taxon>
        <taxon>Bacilli</taxon>
        <taxon>Bacillales</taxon>
        <taxon>Paenibacillaceae</taxon>
        <taxon>Paenibacillus</taxon>
    </lineage>
</organism>
<name>A0ABS4JKR0_9BACL</name>
<dbReference type="Pfam" id="PF13673">
    <property type="entry name" value="Acetyltransf_10"/>
    <property type="match status" value="1"/>
</dbReference>
<gene>
    <name evidence="2" type="ORF">J2Z69_002237</name>
</gene>
<dbReference type="InterPro" id="IPR000182">
    <property type="entry name" value="GNAT_dom"/>
</dbReference>
<dbReference type="CDD" id="cd04301">
    <property type="entry name" value="NAT_SF"/>
    <property type="match status" value="1"/>
</dbReference>
<evidence type="ECO:0000259" key="1">
    <source>
        <dbReference type="PROSITE" id="PS51186"/>
    </source>
</evidence>
<dbReference type="EMBL" id="JAGGLD010000003">
    <property type="protein sequence ID" value="MBP2001194.1"/>
    <property type="molecule type" value="Genomic_DNA"/>
</dbReference>
<dbReference type="PROSITE" id="PS51186">
    <property type="entry name" value="GNAT"/>
    <property type="match status" value="1"/>
</dbReference>
<sequence>MLIDVKEYVNRADIASLLEVAVYSDEEELASATHLYTIDSAYQLYALRQEEDWVGVIGYKLLEDDTFQIEHIAVSPEHRDQGYGRALVLELLIDQSPQRLIAKVDEEVVDFYRSIGFVVVSLPSEIPGIEQYLCTYEAEPPTDEA</sequence>
<proteinExistence type="predicted"/>
<dbReference type="Proteomes" id="UP001519288">
    <property type="component" value="Unassembled WGS sequence"/>
</dbReference>
<evidence type="ECO:0000313" key="2">
    <source>
        <dbReference type="EMBL" id="MBP2001194.1"/>
    </source>
</evidence>
<feature type="domain" description="N-acetyltransferase" evidence="1">
    <location>
        <begin position="3"/>
        <end position="139"/>
    </location>
</feature>
<comment type="caution">
    <text evidence="2">The sequence shown here is derived from an EMBL/GenBank/DDBJ whole genome shotgun (WGS) entry which is preliminary data.</text>
</comment>
<dbReference type="RefSeq" id="WP_209862102.1">
    <property type="nucleotide sequence ID" value="NZ_JAGGLD010000003.1"/>
</dbReference>
<accession>A0ABS4JKR0</accession>
<protein>
    <submittedName>
        <fullName evidence="2">Ribosomal protein S18 acetylase RimI-like enzyme</fullName>
    </submittedName>
</protein>
<dbReference type="Gene3D" id="3.40.630.30">
    <property type="match status" value="1"/>
</dbReference>
<dbReference type="InterPro" id="IPR016181">
    <property type="entry name" value="Acyl_CoA_acyltransferase"/>
</dbReference>
<keyword evidence="3" id="KW-1185">Reference proteome</keyword>
<evidence type="ECO:0000313" key="3">
    <source>
        <dbReference type="Proteomes" id="UP001519288"/>
    </source>
</evidence>